<dbReference type="OrthoDB" id="5086884at2759"/>
<dbReference type="GO" id="GO:0022857">
    <property type="term" value="F:transmembrane transporter activity"/>
    <property type="evidence" value="ECO:0007669"/>
    <property type="project" value="InterPro"/>
</dbReference>
<feature type="transmembrane region" description="Helical" evidence="7">
    <location>
        <begin position="142"/>
        <end position="163"/>
    </location>
</feature>
<sequence>MLVPLSPFFLTTRLGVPENDISFWSTVLLAAYAGVLLLVAPLSGILSDRFRTRLGPLRLAMLVLAAAIVMIATAKSLAVLVVGRLAQGFAASIIWVVGPALLVEGSSGHEAGRDMGYVSLACGAGLLSPLFSGPLYHRAGYLSVFAVAFALIGCGLIVCLSLIDRGAPSHSDLASSAGGSSDPDVERTAATPTDEHEPLRWRSLSVCTVLYAVVMGNAVSFVCDIIVPVYTVRLFGWNSLGTGLVMIALRGPTILLGPGVGKFCDRYGARWPTSIGLGCCCVGLISCRLVQRGQMGDKVGLVALLALIGCGFCIADTAVMAFFANKRASALDFAIYNIFVMVPGVVGPFALGDYKNRGGWSQVTTLLGVGCGIGLILCGFCGDSAPAKPAPDPVDPPAPVRVPGQGIEDQGRNSV</sequence>
<protein>
    <recommendedName>
        <fullName evidence="8">Major facilitator superfamily (MFS) profile domain-containing protein</fullName>
    </recommendedName>
</protein>
<feature type="compositionally biased region" description="Pro residues" evidence="6">
    <location>
        <begin position="388"/>
        <end position="400"/>
    </location>
</feature>
<evidence type="ECO:0000256" key="7">
    <source>
        <dbReference type="SAM" id="Phobius"/>
    </source>
</evidence>
<evidence type="ECO:0000313" key="10">
    <source>
        <dbReference type="Proteomes" id="UP000027920"/>
    </source>
</evidence>
<dbReference type="InterPro" id="IPR050930">
    <property type="entry name" value="MFS_Vesicular_Transporter"/>
</dbReference>
<feature type="compositionally biased region" description="Low complexity" evidence="6">
    <location>
        <begin position="173"/>
        <end position="182"/>
    </location>
</feature>
<keyword evidence="2" id="KW-0813">Transport</keyword>
<dbReference type="PROSITE" id="PS50850">
    <property type="entry name" value="MFS"/>
    <property type="match status" value="1"/>
</dbReference>
<gene>
    <name evidence="9" type="ORF">A1O9_13091</name>
</gene>
<evidence type="ECO:0000256" key="3">
    <source>
        <dbReference type="ARBA" id="ARBA00022692"/>
    </source>
</evidence>
<comment type="subcellular location">
    <subcellularLocation>
        <location evidence="1">Membrane</location>
        <topology evidence="1">Multi-pass membrane protein</topology>
    </subcellularLocation>
</comment>
<dbReference type="InterPro" id="IPR036259">
    <property type="entry name" value="MFS_trans_sf"/>
</dbReference>
<feature type="transmembrane region" description="Helical" evidence="7">
    <location>
        <begin position="209"/>
        <end position="230"/>
    </location>
</feature>
<comment type="caution">
    <text evidence="9">The sequence shown here is derived from an EMBL/GenBank/DDBJ whole genome shotgun (WGS) entry which is preliminary data.</text>
</comment>
<dbReference type="Proteomes" id="UP000027920">
    <property type="component" value="Unassembled WGS sequence"/>
</dbReference>
<feature type="transmembrane region" description="Helical" evidence="7">
    <location>
        <begin position="59"/>
        <end position="79"/>
    </location>
</feature>
<keyword evidence="10" id="KW-1185">Reference proteome</keyword>
<dbReference type="EMBL" id="AMGV01000061">
    <property type="protein sequence ID" value="KEF50854.1"/>
    <property type="molecule type" value="Genomic_DNA"/>
</dbReference>
<keyword evidence="5 7" id="KW-0472">Membrane</keyword>
<feature type="transmembrane region" description="Helical" evidence="7">
    <location>
        <begin position="271"/>
        <end position="290"/>
    </location>
</feature>
<feature type="transmembrane region" description="Helical" evidence="7">
    <location>
        <begin position="115"/>
        <end position="136"/>
    </location>
</feature>
<evidence type="ECO:0000256" key="2">
    <source>
        <dbReference type="ARBA" id="ARBA00022448"/>
    </source>
</evidence>
<evidence type="ECO:0000256" key="5">
    <source>
        <dbReference type="ARBA" id="ARBA00023136"/>
    </source>
</evidence>
<feature type="transmembrane region" description="Helical" evidence="7">
    <location>
        <begin position="85"/>
        <end position="103"/>
    </location>
</feature>
<dbReference type="PANTHER" id="PTHR23506:SF23">
    <property type="entry name" value="GH10249P"/>
    <property type="match status" value="1"/>
</dbReference>
<feature type="transmembrane region" description="Helical" evidence="7">
    <location>
        <begin position="302"/>
        <end position="324"/>
    </location>
</feature>
<keyword evidence="4 7" id="KW-1133">Transmembrane helix</keyword>
<feature type="transmembrane region" description="Helical" evidence="7">
    <location>
        <begin position="23"/>
        <end position="47"/>
    </location>
</feature>
<evidence type="ECO:0000256" key="6">
    <source>
        <dbReference type="SAM" id="MobiDB-lite"/>
    </source>
</evidence>
<evidence type="ECO:0000256" key="4">
    <source>
        <dbReference type="ARBA" id="ARBA00022989"/>
    </source>
</evidence>
<dbReference type="GO" id="GO:0016020">
    <property type="term" value="C:membrane"/>
    <property type="evidence" value="ECO:0007669"/>
    <property type="project" value="UniProtKB-SubCell"/>
</dbReference>
<feature type="region of interest" description="Disordered" evidence="6">
    <location>
        <begin position="388"/>
        <end position="415"/>
    </location>
</feature>
<evidence type="ECO:0000256" key="1">
    <source>
        <dbReference type="ARBA" id="ARBA00004141"/>
    </source>
</evidence>
<dbReference type="STRING" id="1182545.A0A072NSM8"/>
<dbReference type="VEuPathDB" id="FungiDB:A1O9_13091"/>
<keyword evidence="3 7" id="KW-0812">Transmembrane</keyword>
<dbReference type="GeneID" id="25287982"/>
<dbReference type="PANTHER" id="PTHR23506">
    <property type="entry name" value="GH10249P"/>
    <property type="match status" value="1"/>
</dbReference>
<feature type="region of interest" description="Disordered" evidence="6">
    <location>
        <begin position="173"/>
        <end position="196"/>
    </location>
</feature>
<dbReference type="HOGENOM" id="CLU_001265_51_3_1"/>
<dbReference type="RefSeq" id="XP_013253444.1">
    <property type="nucleotide sequence ID" value="XM_013397990.1"/>
</dbReference>
<dbReference type="SUPFAM" id="SSF103473">
    <property type="entry name" value="MFS general substrate transporter"/>
    <property type="match status" value="1"/>
</dbReference>
<dbReference type="AlphaFoldDB" id="A0A072NSM8"/>
<organism evidence="9 10">
    <name type="scientific">Exophiala aquamarina CBS 119918</name>
    <dbReference type="NCBI Taxonomy" id="1182545"/>
    <lineage>
        <taxon>Eukaryota</taxon>
        <taxon>Fungi</taxon>
        <taxon>Dikarya</taxon>
        <taxon>Ascomycota</taxon>
        <taxon>Pezizomycotina</taxon>
        <taxon>Eurotiomycetes</taxon>
        <taxon>Chaetothyriomycetidae</taxon>
        <taxon>Chaetothyriales</taxon>
        <taxon>Herpotrichiellaceae</taxon>
        <taxon>Exophiala</taxon>
    </lineage>
</organism>
<dbReference type="InterPro" id="IPR020846">
    <property type="entry name" value="MFS_dom"/>
</dbReference>
<name>A0A072NSM8_9EURO</name>
<reference evidence="9 10" key="1">
    <citation type="submission" date="2013-03" db="EMBL/GenBank/DDBJ databases">
        <title>The Genome Sequence of Exophiala aquamarina CBS 119918.</title>
        <authorList>
            <consortium name="The Broad Institute Genomics Platform"/>
            <person name="Cuomo C."/>
            <person name="de Hoog S."/>
            <person name="Gorbushina A."/>
            <person name="Walker B."/>
            <person name="Young S.K."/>
            <person name="Zeng Q."/>
            <person name="Gargeya S."/>
            <person name="Fitzgerald M."/>
            <person name="Haas B."/>
            <person name="Abouelleil A."/>
            <person name="Allen A.W."/>
            <person name="Alvarado L."/>
            <person name="Arachchi H.M."/>
            <person name="Berlin A.M."/>
            <person name="Chapman S.B."/>
            <person name="Gainer-Dewar J."/>
            <person name="Goldberg J."/>
            <person name="Griggs A."/>
            <person name="Gujja S."/>
            <person name="Hansen M."/>
            <person name="Howarth C."/>
            <person name="Imamovic A."/>
            <person name="Ireland A."/>
            <person name="Larimer J."/>
            <person name="McCowan C."/>
            <person name="Murphy C."/>
            <person name="Pearson M."/>
            <person name="Poon T.W."/>
            <person name="Priest M."/>
            <person name="Roberts A."/>
            <person name="Saif S."/>
            <person name="Shea T."/>
            <person name="Sisk P."/>
            <person name="Sykes S."/>
            <person name="Wortman J."/>
            <person name="Nusbaum C."/>
            <person name="Birren B."/>
        </authorList>
    </citation>
    <scope>NUCLEOTIDE SEQUENCE [LARGE SCALE GENOMIC DNA]</scope>
    <source>
        <strain evidence="9 10">CBS 119918</strain>
    </source>
</reference>
<dbReference type="Pfam" id="PF07690">
    <property type="entry name" value="MFS_1"/>
    <property type="match status" value="1"/>
</dbReference>
<feature type="domain" description="Major facilitator superfamily (MFS) profile" evidence="8">
    <location>
        <begin position="1"/>
        <end position="386"/>
    </location>
</feature>
<dbReference type="Gene3D" id="1.20.1250.20">
    <property type="entry name" value="MFS general substrate transporter like domains"/>
    <property type="match status" value="2"/>
</dbReference>
<evidence type="ECO:0000313" key="9">
    <source>
        <dbReference type="EMBL" id="KEF50854.1"/>
    </source>
</evidence>
<dbReference type="InterPro" id="IPR011701">
    <property type="entry name" value="MFS"/>
</dbReference>
<accession>A0A072NSM8</accession>
<proteinExistence type="predicted"/>
<feature type="transmembrane region" description="Helical" evidence="7">
    <location>
        <begin position="330"/>
        <end position="351"/>
    </location>
</feature>
<feature type="transmembrane region" description="Helical" evidence="7">
    <location>
        <begin position="363"/>
        <end position="385"/>
    </location>
</feature>
<evidence type="ECO:0000259" key="8">
    <source>
        <dbReference type="PROSITE" id="PS50850"/>
    </source>
</evidence>